<sequence>MGKIGLFENGEYTITTDLEKVDFDAICEMLSKSYWANNRSRETIIKSFKNSLCLSLFHKDKQIGIARVITDRATFAYLCDVYIDENYRGSGLGKWLIGCVFKHEDLQNLRRWSLATRDAHEFYKNFGFTSLSTPERFMEMFNG</sequence>
<dbReference type="GO" id="GO:0016747">
    <property type="term" value="F:acyltransferase activity, transferring groups other than amino-acyl groups"/>
    <property type="evidence" value="ECO:0007669"/>
    <property type="project" value="InterPro"/>
</dbReference>
<reference evidence="3" key="1">
    <citation type="submission" date="2015-08" db="EMBL/GenBank/DDBJ databases">
        <title>Genome sequence of the strict anaerobe Clostridium homopropionicum LuHBu1 (DSM 5847T).</title>
        <authorList>
            <person name="Poehlein A."/>
            <person name="Beck M."/>
            <person name="Schiel-Bengelsdorf B."/>
            <person name="Bengelsdorf F.R."/>
            <person name="Daniel R."/>
            <person name="Duerre P."/>
        </authorList>
    </citation>
    <scope>NUCLEOTIDE SEQUENCE [LARGE SCALE GENOMIC DNA]</scope>
    <source>
        <strain evidence="3">DSM 5847</strain>
    </source>
</reference>
<dbReference type="Proteomes" id="UP000037043">
    <property type="component" value="Unassembled WGS sequence"/>
</dbReference>
<dbReference type="EMBL" id="LHUR01000042">
    <property type="protein sequence ID" value="KOA18559.1"/>
    <property type="molecule type" value="Genomic_DNA"/>
</dbReference>
<proteinExistence type="predicted"/>
<dbReference type="AlphaFoldDB" id="A0A0L6Z6G3"/>
<name>A0A0L6Z6G3_9CLOT</name>
<organism evidence="2 3">
    <name type="scientific">Clostridium homopropionicum DSM 5847</name>
    <dbReference type="NCBI Taxonomy" id="1121318"/>
    <lineage>
        <taxon>Bacteria</taxon>
        <taxon>Bacillati</taxon>
        <taxon>Bacillota</taxon>
        <taxon>Clostridia</taxon>
        <taxon>Eubacteriales</taxon>
        <taxon>Clostridiaceae</taxon>
        <taxon>Clostridium</taxon>
    </lineage>
</organism>
<dbReference type="CDD" id="cd04301">
    <property type="entry name" value="NAT_SF"/>
    <property type="match status" value="1"/>
</dbReference>
<feature type="domain" description="N-acetyltransferase" evidence="1">
    <location>
        <begin position="13"/>
        <end position="143"/>
    </location>
</feature>
<gene>
    <name evidence="2" type="ORF">CLHOM_34610</name>
</gene>
<dbReference type="InterPro" id="IPR053144">
    <property type="entry name" value="Acetyltransferase_Butenolide"/>
</dbReference>
<dbReference type="RefSeq" id="WP_052222893.1">
    <property type="nucleotide sequence ID" value="NZ_LHUR01000042.1"/>
</dbReference>
<evidence type="ECO:0000259" key="1">
    <source>
        <dbReference type="PROSITE" id="PS51186"/>
    </source>
</evidence>
<dbReference type="Gene3D" id="3.40.630.30">
    <property type="match status" value="1"/>
</dbReference>
<evidence type="ECO:0000313" key="3">
    <source>
        <dbReference type="Proteomes" id="UP000037043"/>
    </source>
</evidence>
<comment type="caution">
    <text evidence="2">The sequence shown here is derived from an EMBL/GenBank/DDBJ whole genome shotgun (WGS) entry which is preliminary data.</text>
</comment>
<dbReference type="SUPFAM" id="SSF55729">
    <property type="entry name" value="Acyl-CoA N-acyltransferases (Nat)"/>
    <property type="match status" value="1"/>
</dbReference>
<dbReference type="PROSITE" id="PS51186">
    <property type="entry name" value="GNAT"/>
    <property type="match status" value="1"/>
</dbReference>
<accession>A0A0L6Z6G3</accession>
<protein>
    <submittedName>
        <fullName evidence="2">Acetyltransferase (GNAT) family protein</fullName>
    </submittedName>
</protein>
<dbReference type="InterPro" id="IPR016181">
    <property type="entry name" value="Acyl_CoA_acyltransferase"/>
</dbReference>
<dbReference type="STRING" id="36844.SAMN04488501_10118"/>
<dbReference type="PANTHER" id="PTHR43233">
    <property type="entry name" value="FAMILY N-ACETYLTRANSFERASE, PUTATIVE (AFU_ORTHOLOGUE AFUA_6G03350)-RELATED"/>
    <property type="match status" value="1"/>
</dbReference>
<evidence type="ECO:0000313" key="2">
    <source>
        <dbReference type="EMBL" id="KOA18559.1"/>
    </source>
</evidence>
<keyword evidence="3" id="KW-1185">Reference proteome</keyword>
<dbReference type="PANTHER" id="PTHR43233:SF1">
    <property type="entry name" value="FAMILY N-ACETYLTRANSFERASE, PUTATIVE (AFU_ORTHOLOGUE AFUA_6G03350)-RELATED"/>
    <property type="match status" value="1"/>
</dbReference>
<dbReference type="Pfam" id="PF13508">
    <property type="entry name" value="Acetyltransf_7"/>
    <property type="match status" value="1"/>
</dbReference>
<dbReference type="InterPro" id="IPR000182">
    <property type="entry name" value="GNAT_dom"/>
</dbReference>
<dbReference type="PATRIC" id="fig|1121318.3.peg.3461"/>
<keyword evidence="2" id="KW-0808">Transferase</keyword>